<protein>
    <submittedName>
        <fullName evidence="1">Uncharacterized protein</fullName>
    </submittedName>
</protein>
<reference evidence="1" key="1">
    <citation type="submission" date="2019-10" db="EMBL/GenBank/DDBJ databases">
        <authorList>
            <person name="Zhang R."/>
            <person name="Pan Y."/>
            <person name="Wang J."/>
            <person name="Ma R."/>
            <person name="Yu S."/>
        </authorList>
    </citation>
    <scope>NUCLEOTIDE SEQUENCE</scope>
    <source>
        <strain evidence="1">LA-IB0</strain>
        <tissue evidence="1">Leaf</tissue>
    </source>
</reference>
<keyword evidence="2" id="KW-1185">Reference proteome</keyword>
<sequence>MREIIRPCVSISIGTEDSIFLWKDLWQTLGVLEEFFPLGLRQLSPNAQFRLVEVIDNGEWSWPRPHSIMTRLICEQLPCIRAGGEDNITWNRTAHGVFISESAREFLRDKEEKKSSYAVLRFPVLKQQVNFTWPKNSWRTGITEFPPNGEIVSFNDAL</sequence>
<dbReference type="AlphaFoldDB" id="A0AAV6WWU2"/>
<proteinExistence type="predicted"/>
<gene>
    <name evidence="1" type="ORF">BUALT_Bualt10G0033600</name>
</gene>
<evidence type="ECO:0000313" key="2">
    <source>
        <dbReference type="Proteomes" id="UP000826271"/>
    </source>
</evidence>
<evidence type="ECO:0000313" key="1">
    <source>
        <dbReference type="EMBL" id="KAG8374803.1"/>
    </source>
</evidence>
<organism evidence="1 2">
    <name type="scientific">Buddleja alternifolia</name>
    <dbReference type="NCBI Taxonomy" id="168488"/>
    <lineage>
        <taxon>Eukaryota</taxon>
        <taxon>Viridiplantae</taxon>
        <taxon>Streptophyta</taxon>
        <taxon>Embryophyta</taxon>
        <taxon>Tracheophyta</taxon>
        <taxon>Spermatophyta</taxon>
        <taxon>Magnoliopsida</taxon>
        <taxon>eudicotyledons</taxon>
        <taxon>Gunneridae</taxon>
        <taxon>Pentapetalae</taxon>
        <taxon>asterids</taxon>
        <taxon>lamiids</taxon>
        <taxon>Lamiales</taxon>
        <taxon>Scrophulariaceae</taxon>
        <taxon>Buddlejeae</taxon>
        <taxon>Buddleja</taxon>
    </lineage>
</organism>
<name>A0AAV6WWU2_9LAMI</name>
<dbReference type="Proteomes" id="UP000826271">
    <property type="component" value="Unassembled WGS sequence"/>
</dbReference>
<comment type="caution">
    <text evidence="1">The sequence shown here is derived from an EMBL/GenBank/DDBJ whole genome shotgun (WGS) entry which is preliminary data.</text>
</comment>
<accession>A0AAV6WWU2</accession>
<dbReference type="EMBL" id="WHWC01000010">
    <property type="protein sequence ID" value="KAG8374803.1"/>
    <property type="molecule type" value="Genomic_DNA"/>
</dbReference>